<feature type="compositionally biased region" description="Basic and acidic residues" evidence="1">
    <location>
        <begin position="170"/>
        <end position="182"/>
    </location>
</feature>
<feature type="region of interest" description="Disordered" evidence="1">
    <location>
        <begin position="142"/>
        <end position="182"/>
    </location>
</feature>
<protein>
    <submittedName>
        <fullName evidence="2">Uncharacterized protein</fullName>
    </submittedName>
</protein>
<dbReference type="AlphaFoldDB" id="A0A7S1Y2G6"/>
<proteinExistence type="predicted"/>
<feature type="compositionally biased region" description="Basic residues" evidence="1">
    <location>
        <begin position="261"/>
        <end position="272"/>
    </location>
</feature>
<dbReference type="EMBL" id="HBGK01012371">
    <property type="protein sequence ID" value="CAD9277500.1"/>
    <property type="molecule type" value="Transcribed_RNA"/>
</dbReference>
<feature type="compositionally biased region" description="Polar residues" evidence="1">
    <location>
        <begin position="216"/>
        <end position="228"/>
    </location>
</feature>
<name>A0A7S1Y2G6_9STRA</name>
<reference evidence="2" key="1">
    <citation type="submission" date="2021-01" db="EMBL/GenBank/DDBJ databases">
        <authorList>
            <person name="Corre E."/>
            <person name="Pelletier E."/>
            <person name="Niang G."/>
            <person name="Scheremetjew M."/>
            <person name="Finn R."/>
            <person name="Kale V."/>
            <person name="Holt S."/>
            <person name="Cochrane G."/>
            <person name="Meng A."/>
            <person name="Brown T."/>
            <person name="Cohen L."/>
        </authorList>
    </citation>
    <scope>NUCLEOTIDE SEQUENCE</scope>
    <source>
        <strain evidence="2">CCMP 410</strain>
    </source>
</reference>
<sequence length="279" mass="31232">MVRRGGFRVELVDAVTKEPFPEFEDEQRGITFVQVTLNQEYFVLVESDWGDQVLCKIMVDGTSLGYDTKLRRQNVDNDEPRRPSYCGAWCYRQGSSVDRALKFVRTTQTPRPQGERGSFWSGSIEVIFYEAIFDGYRTRKDRIPEWNGEDPEETSSPPMGRAAKKGIKVKQGELSHSKEKTGFKRKYRKGDVLSIIELTYCAADFSSLGIVIPTNNEDSNPASASNDEPNPATPSPVDPPTLSHAPASDSPMPGPPPGVRARARSLLRRSRSWRPSGKS</sequence>
<gene>
    <name evidence="2" type="ORF">GOCE00092_LOCUS6409</name>
</gene>
<accession>A0A7S1Y2G6</accession>
<evidence type="ECO:0000313" key="2">
    <source>
        <dbReference type="EMBL" id="CAD9277500.1"/>
    </source>
</evidence>
<evidence type="ECO:0000256" key="1">
    <source>
        <dbReference type="SAM" id="MobiDB-lite"/>
    </source>
</evidence>
<feature type="region of interest" description="Disordered" evidence="1">
    <location>
        <begin position="216"/>
        <end position="279"/>
    </location>
</feature>
<organism evidence="2">
    <name type="scientific">Grammatophora oceanica</name>
    <dbReference type="NCBI Taxonomy" id="210454"/>
    <lineage>
        <taxon>Eukaryota</taxon>
        <taxon>Sar</taxon>
        <taxon>Stramenopiles</taxon>
        <taxon>Ochrophyta</taxon>
        <taxon>Bacillariophyta</taxon>
        <taxon>Fragilariophyceae</taxon>
        <taxon>Fragilariophycidae</taxon>
        <taxon>Rhabdonematales</taxon>
        <taxon>Grammatophoraceae</taxon>
        <taxon>Grammatophora</taxon>
    </lineage>
</organism>